<evidence type="ECO:0000256" key="2">
    <source>
        <dbReference type="ARBA" id="ARBA00022786"/>
    </source>
</evidence>
<protein>
    <recommendedName>
        <fullName evidence="5">UBP34/UBP24/USP9X/USP9Y-like ARM repeat region domain-containing protein</fullName>
    </recommendedName>
</protein>
<evidence type="ECO:0000259" key="5">
    <source>
        <dbReference type="Pfam" id="PF25010"/>
    </source>
</evidence>
<dbReference type="GO" id="GO:0006508">
    <property type="term" value="P:proteolysis"/>
    <property type="evidence" value="ECO:0007669"/>
    <property type="project" value="UniProtKB-KW"/>
</dbReference>
<keyword evidence="3" id="KW-0378">Hydrolase</keyword>
<feature type="region of interest" description="Disordered" evidence="4">
    <location>
        <begin position="269"/>
        <end position="294"/>
    </location>
</feature>
<dbReference type="InterPro" id="IPR056850">
    <property type="entry name" value="ARM_UBP34_24_USP9X_Y"/>
</dbReference>
<keyword evidence="1" id="KW-0645">Protease</keyword>
<dbReference type="Pfam" id="PF25010">
    <property type="entry name" value="ARM_UBP24_USP9X-Y"/>
    <property type="match status" value="1"/>
</dbReference>
<dbReference type="Proteomes" id="UP000050795">
    <property type="component" value="Unassembled WGS sequence"/>
</dbReference>
<proteinExistence type="predicted"/>
<evidence type="ECO:0000313" key="6">
    <source>
        <dbReference type="Proteomes" id="UP000050795"/>
    </source>
</evidence>
<evidence type="ECO:0000313" key="7">
    <source>
        <dbReference type="WBParaSite" id="TREG1_28850.1"/>
    </source>
</evidence>
<feature type="domain" description="UBP34/UBP24/USP9X/USP9Y-like ARM repeat region" evidence="5">
    <location>
        <begin position="386"/>
        <end position="556"/>
    </location>
</feature>
<keyword evidence="2" id="KW-0833">Ubl conjugation pathway</keyword>
<reference evidence="7" key="2">
    <citation type="submission" date="2023-11" db="UniProtKB">
        <authorList>
            <consortium name="WormBaseParasite"/>
        </authorList>
    </citation>
    <scope>IDENTIFICATION</scope>
</reference>
<feature type="compositionally biased region" description="Basic and acidic residues" evidence="4">
    <location>
        <begin position="282"/>
        <end position="294"/>
    </location>
</feature>
<name>A0AA85JFV1_TRIRE</name>
<dbReference type="WBParaSite" id="TREG1_28850.1">
    <property type="protein sequence ID" value="TREG1_28850.1"/>
    <property type="gene ID" value="TREG1_28850"/>
</dbReference>
<sequence length="1687" mass="192114">MNTRTNRQGQLPNDSPPNISVVNASMATENNSLSPRKLQTTFPVHALTNLNSLLSRPQWQVPVLPESQLEIVLMASINMAKNGEDVFSEDCLRFYSNGLIISFQKIFQDDAVSRWDSHILHFIYANALLAIELCSLKAESDCTPILEVESILFDPNSRFHTRSINSSNVAQEIRYGTHKNAVCRFDNIIKLLPHLSVNNLNMKECQENVNYEEMNENSSHHNSSTTLNLREYSIPYVDYKDAPVLLDFINLFGKLSGFDRLKSRLLTLDNNDEEPQQQQQNAEKDKKGQEQRSTDRTEHLSLSLIYAYLQPFALCCYFLNDSVIEEYFQPIVNTVLNYLPRISDDQIKKESKKGARYDFIAGLKLTLYILLKRMPSSKEEDIERAEILCFGLIYRFFQLSSFSGKMNTLNELIRLLAVCSDNLLGIGQWIKDNKLLKLLLVENLHQPQYVEKVEEVIRFMIRKSLLTSSDLDTIWESQIDKHETIVKNVFKMLTHLALEFSMDQLNYLFNRFKQNWNKAAKRQRECLINLISTLAEQDKDGVMMQKILDLLWEWSTSINTTSYAAIDGGGNVRLSTSNNDDDDDDIINNTAIKAHIKILSCSDESFVYQLRIRWLDKLANILKSGPNEACLLPAAKQFTEIANLLNMGTTNIIVRNLCQQHRIVQATVDCITQIMWSVHEERFMSITSSNGSVRTAIAIHPPPKRKNSNRHFIIVKELMTLIYYLIFQCHALFTMDMLQQIWDSMIHPVFRPDFVLQDNSLLSKFRNHIVLPGDRDICLQWFTIFFNDPVWFECRDFIWDNYTALKPELLTSGGFEFVEQLFCRIDSDDTCTIRELNTPRAISSSVASSSSSISTVLTTFSKPVSAHHVNTNATASVKCINLEQLWNFILFSNRCVYRKTSRLLIQLYTDAYSHCTKNRQELCTDIMQTCYAHIKTAYDEICCIIKREVNHNESKFKKIPETNFNTFQYSSRHVNSLFKRILRLIKLLIKFTITMNMESCILNESEACIPLKSLQLSAKLMYSNKNNNNIDGLSTSITDSPVTSPSFLSSGHFEFFHPDDLVTLKSSALNSNNNNIDDDDDKIDILQVYRDLLSNHHSHDNNNNSSVDNNVNNAGNTSELTIFNSIIDHDLHKEEEEVTEKENDQQQSVVMNKTESYCDDSVLSLSKDKLDTLDDSKSIQQAENKIQGEMTLDADRRIEILLNLGKLALTLNCMNVCSHIMALLKCMPLHKKLVKFIEDSLNQSVGEKLKGSCGASNSSDNASSSEPLLSNTWFGKILTNPLNESVEVLTSAADECPTMICQNTPNYIEILYTLQVLYCVLMPSSAVKHYQFSSYLRAVSTTNTTTTTTTINTVPTPTKLMHAYNYLGLCTDVNNSDGISFNNNTDNTETTFPKGNFHNQFPNWCNAVNVTLLLLRGGALSLLLSSPLLTSTCDFSPSTCTNDEDFNHHIICDTSLEKTIDKSSLHSDHINRSSFVNAHTYSSASVNSIYKSIFLCEKTTQKHWRLIYEIRLWLFRLLRLLLISTANSLILHYSLNSSFKHCKTLGVFQKTSLYHLLSSSLHPLSSSSDVTINIDDSHYHHQNKLSCAYSLPEQYLSSPDVTTTTPTHDDDDDDNVKQERNIEYICKLLQNAYQLSSSTSHPVFSGSNFILLHAIHVAQLTIKSNISLSEIETSWLKNISSGLKVLC</sequence>
<evidence type="ECO:0000256" key="1">
    <source>
        <dbReference type="ARBA" id="ARBA00022670"/>
    </source>
</evidence>
<accession>A0AA85JFV1</accession>
<organism evidence="6 7">
    <name type="scientific">Trichobilharzia regenti</name>
    <name type="common">Nasal bird schistosome</name>
    <dbReference type="NCBI Taxonomy" id="157069"/>
    <lineage>
        <taxon>Eukaryota</taxon>
        <taxon>Metazoa</taxon>
        <taxon>Spiralia</taxon>
        <taxon>Lophotrochozoa</taxon>
        <taxon>Platyhelminthes</taxon>
        <taxon>Trematoda</taxon>
        <taxon>Digenea</taxon>
        <taxon>Strigeidida</taxon>
        <taxon>Schistosomatoidea</taxon>
        <taxon>Schistosomatidae</taxon>
        <taxon>Trichobilharzia</taxon>
    </lineage>
</organism>
<evidence type="ECO:0000256" key="4">
    <source>
        <dbReference type="SAM" id="MobiDB-lite"/>
    </source>
</evidence>
<dbReference type="GO" id="GO:0008233">
    <property type="term" value="F:peptidase activity"/>
    <property type="evidence" value="ECO:0007669"/>
    <property type="project" value="UniProtKB-KW"/>
</dbReference>
<reference evidence="6" key="1">
    <citation type="submission" date="2022-06" db="EMBL/GenBank/DDBJ databases">
        <authorList>
            <person name="Berger JAMES D."/>
            <person name="Berger JAMES D."/>
        </authorList>
    </citation>
    <scope>NUCLEOTIDE SEQUENCE [LARGE SCALE GENOMIC DNA]</scope>
</reference>
<evidence type="ECO:0000256" key="3">
    <source>
        <dbReference type="ARBA" id="ARBA00022801"/>
    </source>
</evidence>
<keyword evidence="6" id="KW-1185">Reference proteome</keyword>